<reference evidence="4 5" key="1">
    <citation type="submission" date="2020-08" db="EMBL/GenBank/DDBJ databases">
        <title>Sequencing the genomes of 1000 actinobacteria strains.</title>
        <authorList>
            <person name="Klenk H.-P."/>
        </authorList>
    </citation>
    <scope>NUCLEOTIDE SEQUENCE [LARGE SCALE GENOMIC DNA]</scope>
    <source>
        <strain evidence="4 5">DSM 45272</strain>
    </source>
</reference>
<dbReference type="AlphaFoldDB" id="A0A841AXZ5"/>
<evidence type="ECO:0000313" key="4">
    <source>
        <dbReference type="EMBL" id="MBB5851265.1"/>
    </source>
</evidence>
<dbReference type="Pfam" id="PF16653">
    <property type="entry name" value="Sacchrp_dh_C"/>
    <property type="match status" value="1"/>
</dbReference>
<dbReference type="Gene3D" id="3.40.50.720">
    <property type="entry name" value="NAD(P)-binding Rossmann-like Domain"/>
    <property type="match status" value="1"/>
</dbReference>
<feature type="domain" description="Saccharopine dehydrogenase-like C-terminal" evidence="3">
    <location>
        <begin position="159"/>
        <end position="447"/>
    </location>
</feature>
<accession>A0A841AXZ5</accession>
<dbReference type="InterPro" id="IPR005097">
    <property type="entry name" value="Sacchrp_dh_NADP-bd"/>
</dbReference>
<dbReference type="RefSeq" id="WP_184892894.1">
    <property type="nucleotide sequence ID" value="NZ_JACHMX010000001.1"/>
</dbReference>
<feature type="domain" description="Saccharopine dehydrogenase NADP binding" evidence="2">
    <location>
        <begin position="13"/>
        <end position="155"/>
    </location>
</feature>
<dbReference type="InterPro" id="IPR023181">
    <property type="entry name" value="Homospermid_syn-like_C"/>
</dbReference>
<dbReference type="EC" id="2.5.1.44" evidence="4"/>
<evidence type="ECO:0000259" key="3">
    <source>
        <dbReference type="Pfam" id="PF16653"/>
    </source>
</evidence>
<feature type="region of interest" description="Disordered" evidence="1">
    <location>
        <begin position="451"/>
        <end position="475"/>
    </location>
</feature>
<dbReference type="GO" id="GO:0047296">
    <property type="term" value="F:homospermidine synthase activity"/>
    <property type="evidence" value="ECO:0007669"/>
    <property type="project" value="UniProtKB-EC"/>
</dbReference>
<keyword evidence="5" id="KW-1185">Reference proteome</keyword>
<dbReference type="Gene3D" id="3.30.360.30">
    <property type="entry name" value="homospermidine synthase like"/>
    <property type="match status" value="1"/>
</dbReference>
<comment type="caution">
    <text evidence="4">The sequence shown here is derived from an EMBL/GenBank/DDBJ whole genome shotgun (WGS) entry which is preliminary data.</text>
</comment>
<sequence length="488" mass="53586">MTGQARLSVEGRVLVLGCGSVSQCLQPLLLAHLDMPHDRLTVLDMTDRRSEIPDTLAAGCRFVQRRLTPENLAETLAEQVGPGDLLVNLTWNIGTEDIIGWCHDNGVLYVDTSVEQWDPYADMNARHPTEKTLYARHHALRRLSRDWGGRGPTAIIEHGANPGLVSHWAKVGLEDVAKAMLENGVEDQGRRARIERALGEADHARMAMETGTRAIHISERDTQIGSLPKDPEEFVNTWSVEGFYEEGVAPAELGWGTHERELPPTAVVPDYGSGNQICLARPGMATWVRSWVPMSGPIQGMLIRHGEAVTISDHLTVTEDDGTVVYRPTVHYAYLPTDAALASVHECKMRGFRLQERQRIMTDEIVSGADELGVLLLGHDLGAWWTGSQLTIEETRKLVSGQNATTLQVAASVLAAVFSAVRHPDRGLCRPDDLDHHEILAIAAPYLGPTPSVRSDWTPQATGPGPFDDFLGVSPSDDPWQFSNILVS</sequence>
<keyword evidence="4" id="KW-0808">Transferase</keyword>
<dbReference type="Pfam" id="PF03435">
    <property type="entry name" value="Sacchrp_dh_NADP"/>
    <property type="match status" value="1"/>
</dbReference>
<dbReference type="InterPro" id="IPR032095">
    <property type="entry name" value="Sacchrp_dh-like_C"/>
</dbReference>
<protein>
    <submittedName>
        <fullName evidence="4">Homospermidine synthase</fullName>
        <ecNumber evidence="4">2.5.1.44</ecNumber>
    </submittedName>
</protein>
<name>A0A841AXZ5_9PSEU</name>
<dbReference type="Proteomes" id="UP000580861">
    <property type="component" value="Unassembled WGS sequence"/>
</dbReference>
<feature type="compositionally biased region" description="Polar residues" evidence="1">
    <location>
        <begin position="452"/>
        <end position="461"/>
    </location>
</feature>
<dbReference type="EMBL" id="JACHMX010000001">
    <property type="protein sequence ID" value="MBB5851265.1"/>
    <property type="molecule type" value="Genomic_DNA"/>
</dbReference>
<gene>
    <name evidence="4" type="ORF">HDA45_001352</name>
</gene>
<organism evidence="4 5">
    <name type="scientific">Amycolatopsis umgeniensis</name>
    <dbReference type="NCBI Taxonomy" id="336628"/>
    <lineage>
        <taxon>Bacteria</taxon>
        <taxon>Bacillati</taxon>
        <taxon>Actinomycetota</taxon>
        <taxon>Actinomycetes</taxon>
        <taxon>Pseudonocardiales</taxon>
        <taxon>Pseudonocardiaceae</taxon>
        <taxon>Amycolatopsis</taxon>
    </lineage>
</organism>
<evidence type="ECO:0000313" key="5">
    <source>
        <dbReference type="Proteomes" id="UP000580861"/>
    </source>
</evidence>
<evidence type="ECO:0000256" key="1">
    <source>
        <dbReference type="SAM" id="MobiDB-lite"/>
    </source>
</evidence>
<evidence type="ECO:0000259" key="2">
    <source>
        <dbReference type="Pfam" id="PF03435"/>
    </source>
</evidence>
<proteinExistence type="predicted"/>